<dbReference type="Proteomes" id="UP000807159">
    <property type="component" value="Chromosome 4"/>
</dbReference>
<evidence type="ECO:0000313" key="1">
    <source>
        <dbReference type="EMBL" id="KAH8510869.1"/>
    </source>
</evidence>
<comment type="caution">
    <text evidence="1">The sequence shown here is derived from an EMBL/GenBank/DDBJ whole genome shotgun (WGS) entry which is preliminary data.</text>
</comment>
<dbReference type="SUPFAM" id="SSF144000">
    <property type="entry name" value="Oxysterol-binding protein-like"/>
    <property type="match status" value="1"/>
</dbReference>
<dbReference type="AlphaFoldDB" id="A0A8T2Z0N7"/>
<dbReference type="InterPro" id="IPR037239">
    <property type="entry name" value="OSBP_sf"/>
</dbReference>
<dbReference type="EMBL" id="JACEGQ020000004">
    <property type="protein sequence ID" value="KAH8510869.1"/>
    <property type="molecule type" value="Genomic_DNA"/>
</dbReference>
<reference evidence="1" key="1">
    <citation type="journal article" date="2021" name="J. Hered.">
        <title>Genome Assembly of Salicaceae Populus deltoides (Eastern Cottonwood) I-69 Based on Nanopore Sequencing and Hi-C Technologies.</title>
        <authorList>
            <person name="Bai S."/>
            <person name="Wu H."/>
            <person name="Zhang J."/>
            <person name="Pan Z."/>
            <person name="Zhao W."/>
            <person name="Li Z."/>
            <person name="Tong C."/>
        </authorList>
    </citation>
    <scope>NUCLEOTIDE SEQUENCE</scope>
    <source>
        <tissue evidence="1">Leaf</tissue>
    </source>
</reference>
<organism evidence="1 2">
    <name type="scientific">Populus deltoides</name>
    <name type="common">Eastern poplar</name>
    <name type="synonym">Eastern cottonwood</name>
    <dbReference type="NCBI Taxonomy" id="3696"/>
    <lineage>
        <taxon>Eukaryota</taxon>
        <taxon>Viridiplantae</taxon>
        <taxon>Streptophyta</taxon>
        <taxon>Embryophyta</taxon>
        <taxon>Tracheophyta</taxon>
        <taxon>Spermatophyta</taxon>
        <taxon>Magnoliopsida</taxon>
        <taxon>eudicotyledons</taxon>
        <taxon>Gunneridae</taxon>
        <taxon>Pentapetalae</taxon>
        <taxon>rosids</taxon>
        <taxon>fabids</taxon>
        <taxon>Malpighiales</taxon>
        <taxon>Salicaceae</taxon>
        <taxon>Saliceae</taxon>
        <taxon>Populus</taxon>
    </lineage>
</organism>
<dbReference type="Pfam" id="PF01237">
    <property type="entry name" value="Oxysterol_BP"/>
    <property type="match status" value="1"/>
</dbReference>
<evidence type="ECO:0000313" key="2">
    <source>
        <dbReference type="Proteomes" id="UP000807159"/>
    </source>
</evidence>
<name>A0A8T2Z0N7_POPDE</name>
<sequence length="111" mass="12698">MMIKRFMTNDDDNEFLDTQDFLSSNSFRSAESEFCKIPYDSDYYDVKGPPDIEDGMDSCIKSVGLSRYACTDGRHCKPFDPLLGETYETDYPDKSISFFSEKVSFSMPEAS</sequence>
<accession>A0A8T2Z0N7</accession>
<dbReference type="GO" id="GO:0008289">
    <property type="term" value="F:lipid binding"/>
    <property type="evidence" value="ECO:0007669"/>
    <property type="project" value="InterPro"/>
</dbReference>
<gene>
    <name evidence="1" type="ORF">H0E87_008413</name>
</gene>
<keyword evidence="2" id="KW-1185">Reference proteome</keyword>
<dbReference type="InterPro" id="IPR000648">
    <property type="entry name" value="Oxysterol-bd"/>
</dbReference>
<protein>
    <submittedName>
        <fullName evidence="1">Uncharacterized protein</fullName>
    </submittedName>
</protein>
<proteinExistence type="predicted"/>